<keyword evidence="5" id="KW-0175">Coiled coil</keyword>
<organism evidence="8 9">
    <name type="scientific">Rosa chinensis</name>
    <name type="common">China rose</name>
    <dbReference type="NCBI Taxonomy" id="74649"/>
    <lineage>
        <taxon>Eukaryota</taxon>
        <taxon>Viridiplantae</taxon>
        <taxon>Streptophyta</taxon>
        <taxon>Embryophyta</taxon>
        <taxon>Tracheophyta</taxon>
        <taxon>Spermatophyta</taxon>
        <taxon>Magnoliopsida</taxon>
        <taxon>eudicotyledons</taxon>
        <taxon>Gunneridae</taxon>
        <taxon>Pentapetalae</taxon>
        <taxon>rosids</taxon>
        <taxon>fabids</taxon>
        <taxon>Rosales</taxon>
        <taxon>Rosaceae</taxon>
        <taxon>Rosoideae</taxon>
        <taxon>Rosoideae incertae sedis</taxon>
        <taxon>Rosa</taxon>
    </lineage>
</organism>
<dbReference type="FunFam" id="3.40.50.300:FF:001091">
    <property type="entry name" value="Probable disease resistance protein At1g61300"/>
    <property type="match status" value="1"/>
</dbReference>
<protein>
    <submittedName>
        <fullName evidence="8">Putative P-loop containing nucleoside triphosphate hydrolase</fullName>
    </submittedName>
</protein>
<dbReference type="InterPro" id="IPR027417">
    <property type="entry name" value="P-loop_NTPase"/>
</dbReference>
<dbReference type="Proteomes" id="UP000238479">
    <property type="component" value="Chromosome 7"/>
</dbReference>
<feature type="domain" description="Disease resistance N-terminal" evidence="7">
    <location>
        <begin position="10"/>
        <end position="97"/>
    </location>
</feature>
<keyword evidence="8" id="KW-0378">Hydrolase</keyword>
<accession>A0A2P6P8S8</accession>
<reference evidence="8 9" key="1">
    <citation type="journal article" date="2018" name="Nat. Genet.">
        <title>The Rosa genome provides new insights in the design of modern roses.</title>
        <authorList>
            <person name="Bendahmane M."/>
        </authorList>
    </citation>
    <scope>NUCLEOTIDE SEQUENCE [LARGE SCALE GENOMIC DNA]</scope>
    <source>
        <strain evidence="9">cv. Old Blush</strain>
    </source>
</reference>
<keyword evidence="1" id="KW-0677">Repeat</keyword>
<dbReference type="GO" id="GO:0016787">
    <property type="term" value="F:hydrolase activity"/>
    <property type="evidence" value="ECO:0007669"/>
    <property type="project" value="UniProtKB-KW"/>
</dbReference>
<dbReference type="STRING" id="74649.A0A2P6P8S8"/>
<keyword evidence="3" id="KW-0611">Plant defense</keyword>
<evidence type="ECO:0000313" key="9">
    <source>
        <dbReference type="Proteomes" id="UP000238479"/>
    </source>
</evidence>
<dbReference type="AlphaFoldDB" id="A0A2P6P8S8"/>
<proteinExistence type="predicted"/>
<evidence type="ECO:0000313" key="8">
    <source>
        <dbReference type="EMBL" id="PRQ18326.1"/>
    </source>
</evidence>
<evidence type="ECO:0000259" key="7">
    <source>
        <dbReference type="Pfam" id="PF18052"/>
    </source>
</evidence>
<dbReference type="InterPro" id="IPR002182">
    <property type="entry name" value="NB-ARC"/>
</dbReference>
<dbReference type="GO" id="GO:0005524">
    <property type="term" value="F:ATP binding"/>
    <property type="evidence" value="ECO:0007669"/>
    <property type="project" value="UniProtKB-KW"/>
</dbReference>
<dbReference type="Pfam" id="PF18052">
    <property type="entry name" value="Rx_N"/>
    <property type="match status" value="1"/>
</dbReference>
<evidence type="ECO:0000256" key="4">
    <source>
        <dbReference type="ARBA" id="ARBA00022840"/>
    </source>
</evidence>
<evidence type="ECO:0000256" key="1">
    <source>
        <dbReference type="ARBA" id="ARBA00022737"/>
    </source>
</evidence>
<gene>
    <name evidence="8" type="ORF">RchiOBHm_Chr7g0204741</name>
</gene>
<evidence type="ECO:0000256" key="5">
    <source>
        <dbReference type="SAM" id="Coils"/>
    </source>
</evidence>
<dbReference type="Pfam" id="PF00931">
    <property type="entry name" value="NB-ARC"/>
    <property type="match status" value="1"/>
</dbReference>
<comment type="caution">
    <text evidence="8">The sequence shown here is derived from an EMBL/GenBank/DDBJ whole genome shotgun (WGS) entry which is preliminary data.</text>
</comment>
<name>A0A2P6P8S8_ROSCH</name>
<sequence length="400" mass="45625">MAQFLTFAAQEMLKKVASLATQEFTLLWGFKGELANLRESLLFLEAVLRDAEQKRQDQDEAVKLWLKKIEDIAHLADDVLDDYGYELLRRKVELRNQMKKKVQNFFSVSNPIFFRVKMTHKIKKINTSLEDLGKRASGFGFVARPSIEATSSYDRRIDRETYSEFKKDESNIIGRMLWKIYIVKALTNSNNSQENDLSVLAIVGMGGLGKTTLAKSVYHDDKIKQHFQENIWVCVSIPFEVNSILRGILESLKPEHAAAQTRDAICRILKKELKGKKYLLELDDVWNENSQTWEELISCLVNVTDTQGSSILVTTRNNKVAKMVGTLPRHDLKKLSDDECWLILKDKAISIGGVSITGDQEKIGRKIAKKCGGVPLIAKVCNYIIEQFKVLVFMLSTYSY</sequence>
<keyword evidence="4" id="KW-0067">ATP-binding</keyword>
<dbReference type="PRINTS" id="PR00364">
    <property type="entry name" value="DISEASERSIST"/>
</dbReference>
<dbReference type="Gene3D" id="1.20.5.4130">
    <property type="match status" value="1"/>
</dbReference>
<dbReference type="OMA" id="RMEIRRD"/>
<keyword evidence="9" id="KW-1185">Reference proteome</keyword>
<dbReference type="CDD" id="cd14798">
    <property type="entry name" value="RX-CC_like"/>
    <property type="match status" value="1"/>
</dbReference>
<dbReference type="SUPFAM" id="SSF52540">
    <property type="entry name" value="P-loop containing nucleoside triphosphate hydrolases"/>
    <property type="match status" value="1"/>
</dbReference>
<feature type="coiled-coil region" evidence="5">
    <location>
        <begin position="34"/>
        <end position="68"/>
    </location>
</feature>
<feature type="domain" description="NB-ARC" evidence="6">
    <location>
        <begin position="193"/>
        <end position="349"/>
    </location>
</feature>
<dbReference type="PANTHER" id="PTHR36766">
    <property type="entry name" value="PLANT BROAD-SPECTRUM MILDEW RESISTANCE PROTEIN RPW8"/>
    <property type="match status" value="1"/>
</dbReference>
<dbReference type="Gene3D" id="3.40.50.300">
    <property type="entry name" value="P-loop containing nucleotide triphosphate hydrolases"/>
    <property type="match status" value="1"/>
</dbReference>
<dbReference type="GO" id="GO:0043531">
    <property type="term" value="F:ADP binding"/>
    <property type="evidence" value="ECO:0007669"/>
    <property type="project" value="InterPro"/>
</dbReference>
<evidence type="ECO:0000259" key="6">
    <source>
        <dbReference type="Pfam" id="PF00931"/>
    </source>
</evidence>
<evidence type="ECO:0000256" key="3">
    <source>
        <dbReference type="ARBA" id="ARBA00022821"/>
    </source>
</evidence>
<evidence type="ECO:0000256" key="2">
    <source>
        <dbReference type="ARBA" id="ARBA00022741"/>
    </source>
</evidence>
<dbReference type="PANTHER" id="PTHR36766:SF70">
    <property type="entry name" value="DISEASE RESISTANCE PROTEIN RGA4"/>
    <property type="match status" value="1"/>
</dbReference>
<dbReference type="GO" id="GO:0006952">
    <property type="term" value="P:defense response"/>
    <property type="evidence" value="ECO:0007669"/>
    <property type="project" value="UniProtKB-KW"/>
</dbReference>
<dbReference type="EMBL" id="PDCK01000045">
    <property type="protein sequence ID" value="PRQ18326.1"/>
    <property type="molecule type" value="Genomic_DNA"/>
</dbReference>
<keyword evidence="2" id="KW-0547">Nucleotide-binding</keyword>
<dbReference type="InterPro" id="IPR041118">
    <property type="entry name" value="Rx_N"/>
</dbReference>
<dbReference type="Gramene" id="PRQ18326">
    <property type="protein sequence ID" value="PRQ18326"/>
    <property type="gene ID" value="RchiOBHm_Chr7g0204741"/>
</dbReference>
<dbReference type="InterPro" id="IPR038005">
    <property type="entry name" value="RX-like_CC"/>
</dbReference>